<proteinExistence type="predicted"/>
<dbReference type="Pfam" id="PF03928">
    <property type="entry name" value="HbpS-like"/>
    <property type="match status" value="1"/>
</dbReference>
<dbReference type="PANTHER" id="PTHR34309:SF10">
    <property type="entry name" value="SLR1406 PROTEIN"/>
    <property type="match status" value="1"/>
</dbReference>
<comment type="caution">
    <text evidence="1">The sequence shown here is derived from an EMBL/GenBank/DDBJ whole genome shotgun (WGS) entry which is preliminary data.</text>
</comment>
<dbReference type="PANTHER" id="PTHR34309">
    <property type="entry name" value="SLR1406 PROTEIN"/>
    <property type="match status" value="1"/>
</dbReference>
<organism evidence="1 2">
    <name type="scientific">Alkalispirillum mobile</name>
    <dbReference type="NCBI Taxonomy" id="85925"/>
    <lineage>
        <taxon>Bacteria</taxon>
        <taxon>Pseudomonadati</taxon>
        <taxon>Pseudomonadota</taxon>
        <taxon>Gammaproteobacteria</taxon>
        <taxon>Chromatiales</taxon>
        <taxon>Ectothiorhodospiraceae</taxon>
        <taxon>Alkalispirillum</taxon>
    </lineage>
</organism>
<sequence>MPADVYRLKVSLPLEQARKIIAGALAKGRDLGLQPLTVVALDAGGHLVAAEREDGSGNVRFEVARGKAGAALGIGISSGTVGARNQGRDAFLAAVATASGGQAVPVPGGVLVLDDQDQIIGAVGVSGDASPEDEKAAVAGIEAAGLKAGIDPAA</sequence>
<name>A0A498CFZ0_9GAMM</name>
<dbReference type="SUPFAM" id="SSF143744">
    <property type="entry name" value="GlcG-like"/>
    <property type="match status" value="1"/>
</dbReference>
<dbReference type="RefSeq" id="WP_121441662.1">
    <property type="nucleotide sequence ID" value="NZ_RCDA01000001.1"/>
</dbReference>
<gene>
    <name evidence="1" type="ORF">DFR31_1163</name>
</gene>
<reference evidence="1 2" key="1">
    <citation type="submission" date="2018-10" db="EMBL/GenBank/DDBJ databases">
        <title>Genomic Encyclopedia of Type Strains, Phase IV (KMG-IV): sequencing the most valuable type-strain genomes for metagenomic binning, comparative biology and taxonomic classification.</title>
        <authorList>
            <person name="Goeker M."/>
        </authorList>
    </citation>
    <scope>NUCLEOTIDE SEQUENCE [LARGE SCALE GENOMIC DNA]</scope>
    <source>
        <strain evidence="1 2">DSM 12769</strain>
    </source>
</reference>
<dbReference type="Proteomes" id="UP000275461">
    <property type="component" value="Unassembled WGS sequence"/>
</dbReference>
<evidence type="ECO:0000313" key="1">
    <source>
        <dbReference type="EMBL" id="RLK51241.1"/>
    </source>
</evidence>
<dbReference type="OrthoDB" id="9815788at2"/>
<dbReference type="AlphaFoldDB" id="A0A498CFZ0"/>
<accession>A0A498CFZ0</accession>
<dbReference type="EMBL" id="RCDA01000001">
    <property type="protein sequence ID" value="RLK51241.1"/>
    <property type="molecule type" value="Genomic_DNA"/>
</dbReference>
<evidence type="ECO:0000313" key="2">
    <source>
        <dbReference type="Proteomes" id="UP000275461"/>
    </source>
</evidence>
<dbReference type="InterPro" id="IPR038084">
    <property type="entry name" value="PduO/GlcC-like_sf"/>
</dbReference>
<protein>
    <submittedName>
        <fullName evidence="1">Uncharacterized protein GlcG (DUF336 family)</fullName>
    </submittedName>
</protein>
<dbReference type="InterPro" id="IPR052517">
    <property type="entry name" value="GlcG_carb_metab_protein"/>
</dbReference>
<dbReference type="InterPro" id="IPR005624">
    <property type="entry name" value="PduO/GlcC-like"/>
</dbReference>
<keyword evidence="2" id="KW-1185">Reference proteome</keyword>
<dbReference type="Gene3D" id="3.30.450.150">
    <property type="entry name" value="Haem-degrading domain"/>
    <property type="match status" value="1"/>
</dbReference>